<evidence type="ECO:0000256" key="16">
    <source>
        <dbReference type="HAMAP-Rule" id="MF_01274"/>
    </source>
</evidence>
<comment type="catalytic activity">
    <reaction evidence="1 16">
        <text>(R)-pantothenate + ATP = (R)-4'-phosphopantothenate + ADP + H(+)</text>
        <dbReference type="Rhea" id="RHEA:16373"/>
        <dbReference type="ChEBI" id="CHEBI:10986"/>
        <dbReference type="ChEBI" id="CHEBI:15378"/>
        <dbReference type="ChEBI" id="CHEBI:29032"/>
        <dbReference type="ChEBI" id="CHEBI:30616"/>
        <dbReference type="ChEBI" id="CHEBI:456216"/>
        <dbReference type="EC" id="2.7.1.33"/>
    </reaction>
</comment>
<protein>
    <recommendedName>
        <fullName evidence="15 16">Type III pantothenate kinase</fullName>
        <ecNumber evidence="6 16">2.7.1.33</ecNumber>
    </recommendedName>
    <alternativeName>
        <fullName evidence="16">PanK-III</fullName>
    </alternativeName>
    <alternativeName>
        <fullName evidence="16">Pantothenic acid kinase</fullName>
    </alternativeName>
</protein>
<evidence type="ECO:0000256" key="11">
    <source>
        <dbReference type="ARBA" id="ARBA00022840"/>
    </source>
</evidence>
<feature type="binding site" evidence="16">
    <location>
        <begin position="107"/>
        <end position="110"/>
    </location>
    <ligand>
        <name>substrate</name>
    </ligand>
</feature>
<dbReference type="CDD" id="cd24015">
    <property type="entry name" value="ASKHA_NBD_PanK-III"/>
    <property type="match status" value="1"/>
</dbReference>
<reference evidence="17 18" key="1">
    <citation type="submission" date="2019-11" db="EMBL/GenBank/DDBJ databases">
        <title>Comparative genomics of hydrocarbon-degrading Desulfosarcina strains.</title>
        <authorList>
            <person name="Watanabe M."/>
            <person name="Kojima H."/>
            <person name="Fukui M."/>
        </authorList>
    </citation>
    <scope>NUCLEOTIDE SEQUENCE [LARGE SCALE GENOMIC DNA]</scope>
    <source>
        <strain evidence="17 18">PP31</strain>
    </source>
</reference>
<evidence type="ECO:0000256" key="8">
    <source>
        <dbReference type="ARBA" id="ARBA00022679"/>
    </source>
</evidence>
<dbReference type="KEGG" id="dwd:DSCW_04620"/>
<dbReference type="NCBIfam" id="TIGR00671">
    <property type="entry name" value="baf"/>
    <property type="match status" value="1"/>
</dbReference>
<feature type="active site" description="Proton acceptor" evidence="16">
    <location>
        <position position="109"/>
    </location>
</feature>
<evidence type="ECO:0000256" key="15">
    <source>
        <dbReference type="ARBA" id="ARBA00040883"/>
    </source>
</evidence>
<evidence type="ECO:0000256" key="10">
    <source>
        <dbReference type="ARBA" id="ARBA00022777"/>
    </source>
</evidence>
<evidence type="ECO:0000256" key="1">
    <source>
        <dbReference type="ARBA" id="ARBA00001206"/>
    </source>
</evidence>
<keyword evidence="12 16" id="KW-0630">Potassium</keyword>
<comment type="cofactor">
    <cofactor evidence="16">
        <name>NH4(+)</name>
        <dbReference type="ChEBI" id="CHEBI:28938"/>
    </cofactor>
    <cofactor evidence="16">
        <name>K(+)</name>
        <dbReference type="ChEBI" id="CHEBI:29103"/>
    </cofactor>
    <text evidence="16">A monovalent cation. Ammonium or potassium.</text>
</comment>
<keyword evidence="13 16" id="KW-0173">Coenzyme A biosynthesis</keyword>
<dbReference type="UniPathway" id="UPA00241">
    <property type="reaction ID" value="UER00352"/>
</dbReference>
<proteinExistence type="inferred from homology"/>
<dbReference type="Pfam" id="PF03309">
    <property type="entry name" value="Pan_kinase"/>
    <property type="match status" value="1"/>
</dbReference>
<name>A0A5K7YXB5_9BACT</name>
<keyword evidence="7 16" id="KW-0963">Cytoplasm</keyword>
<dbReference type="PANTHER" id="PTHR34265:SF1">
    <property type="entry name" value="TYPE III PANTOTHENATE KINASE"/>
    <property type="match status" value="1"/>
</dbReference>
<evidence type="ECO:0000256" key="13">
    <source>
        <dbReference type="ARBA" id="ARBA00022993"/>
    </source>
</evidence>
<evidence type="ECO:0000256" key="6">
    <source>
        <dbReference type="ARBA" id="ARBA00012102"/>
    </source>
</evidence>
<evidence type="ECO:0000313" key="18">
    <source>
        <dbReference type="Proteomes" id="UP000427769"/>
    </source>
</evidence>
<dbReference type="OrthoDB" id="9804707at2"/>
<dbReference type="AlphaFoldDB" id="A0A5K7YXB5"/>
<feature type="binding site" evidence="16">
    <location>
        <position position="100"/>
    </location>
    <ligand>
        <name>substrate</name>
    </ligand>
</feature>
<dbReference type="GO" id="GO:0005524">
    <property type="term" value="F:ATP binding"/>
    <property type="evidence" value="ECO:0007669"/>
    <property type="project" value="UniProtKB-UniRule"/>
</dbReference>
<dbReference type="EC" id="2.7.1.33" evidence="6 16"/>
<dbReference type="RefSeq" id="WP_155302187.1">
    <property type="nucleotide sequence ID" value="NZ_AP021875.1"/>
</dbReference>
<dbReference type="InterPro" id="IPR043129">
    <property type="entry name" value="ATPase_NBD"/>
</dbReference>
<keyword evidence="10 16" id="KW-0418">Kinase</keyword>
<keyword evidence="11 16" id="KW-0067">ATP-binding</keyword>
<organism evidence="17 18">
    <name type="scientific">Desulfosarcina widdelii</name>
    <dbReference type="NCBI Taxonomy" id="947919"/>
    <lineage>
        <taxon>Bacteria</taxon>
        <taxon>Pseudomonadati</taxon>
        <taxon>Thermodesulfobacteriota</taxon>
        <taxon>Desulfobacteria</taxon>
        <taxon>Desulfobacterales</taxon>
        <taxon>Desulfosarcinaceae</taxon>
        <taxon>Desulfosarcina</taxon>
    </lineage>
</organism>
<comment type="caution">
    <text evidence="16">Lacks conserved residue(s) required for the propagation of feature annotation.</text>
</comment>
<comment type="subcellular location">
    <subcellularLocation>
        <location evidence="3 16">Cytoplasm</location>
    </subcellularLocation>
</comment>
<dbReference type="NCBIfam" id="NF009855">
    <property type="entry name" value="PRK13321.1"/>
    <property type="match status" value="1"/>
</dbReference>
<keyword evidence="18" id="KW-1185">Reference proteome</keyword>
<dbReference type="EMBL" id="AP021875">
    <property type="protein sequence ID" value="BBO73045.1"/>
    <property type="molecule type" value="Genomic_DNA"/>
</dbReference>
<comment type="pathway">
    <text evidence="4 16">Cofactor biosynthesis; coenzyme A biosynthesis; CoA from (R)-pantothenate: step 1/5.</text>
</comment>
<evidence type="ECO:0000256" key="9">
    <source>
        <dbReference type="ARBA" id="ARBA00022741"/>
    </source>
</evidence>
<comment type="similarity">
    <text evidence="14 16">Belongs to the type III pantothenate kinase family.</text>
</comment>
<dbReference type="InterPro" id="IPR004619">
    <property type="entry name" value="Type_III_PanK"/>
</dbReference>
<dbReference type="GO" id="GO:0015937">
    <property type="term" value="P:coenzyme A biosynthetic process"/>
    <property type="evidence" value="ECO:0007669"/>
    <property type="project" value="UniProtKB-UniRule"/>
</dbReference>
<evidence type="ECO:0000256" key="5">
    <source>
        <dbReference type="ARBA" id="ARBA00011738"/>
    </source>
</evidence>
<dbReference type="Proteomes" id="UP000427769">
    <property type="component" value="Chromosome"/>
</dbReference>
<gene>
    <name evidence="17" type="primary">coaX_1</name>
    <name evidence="16" type="synonym">coaX</name>
    <name evidence="17" type="ORF">DSCW_04620</name>
</gene>
<evidence type="ECO:0000256" key="4">
    <source>
        <dbReference type="ARBA" id="ARBA00005225"/>
    </source>
</evidence>
<dbReference type="GO" id="GO:0004594">
    <property type="term" value="F:pantothenate kinase activity"/>
    <property type="evidence" value="ECO:0007669"/>
    <property type="project" value="UniProtKB-UniRule"/>
</dbReference>
<comment type="cofactor">
    <cofactor evidence="2">
        <name>K(+)</name>
        <dbReference type="ChEBI" id="CHEBI:29103"/>
    </cofactor>
</comment>
<feature type="binding site" evidence="16">
    <location>
        <position position="185"/>
    </location>
    <ligand>
        <name>substrate</name>
    </ligand>
</feature>
<comment type="function">
    <text evidence="16">Catalyzes the phosphorylation of pantothenate (Pan), the first step in CoA biosynthesis.</text>
</comment>
<evidence type="ECO:0000256" key="3">
    <source>
        <dbReference type="ARBA" id="ARBA00004496"/>
    </source>
</evidence>
<evidence type="ECO:0000256" key="2">
    <source>
        <dbReference type="ARBA" id="ARBA00001958"/>
    </source>
</evidence>
<evidence type="ECO:0000256" key="14">
    <source>
        <dbReference type="ARBA" id="ARBA00038036"/>
    </source>
</evidence>
<dbReference type="Gene3D" id="3.30.420.40">
    <property type="match status" value="2"/>
</dbReference>
<evidence type="ECO:0000256" key="12">
    <source>
        <dbReference type="ARBA" id="ARBA00022958"/>
    </source>
</evidence>
<accession>A0A5K7YXB5</accession>
<comment type="subunit">
    <text evidence="5 16">Homodimer.</text>
</comment>
<keyword evidence="8 16" id="KW-0808">Transferase</keyword>
<dbReference type="GO" id="GO:0005737">
    <property type="term" value="C:cytoplasm"/>
    <property type="evidence" value="ECO:0007669"/>
    <property type="project" value="UniProtKB-SubCell"/>
</dbReference>
<feature type="binding site" evidence="16">
    <location>
        <position position="133"/>
    </location>
    <ligand>
        <name>ATP</name>
        <dbReference type="ChEBI" id="CHEBI:30616"/>
    </ligand>
</feature>
<keyword evidence="9 16" id="KW-0547">Nucleotide-binding</keyword>
<sequence length="256" mass="27842">MILCLHIGNTHFVGGVFDGQDLKLEFRRTSSTRISVDEFGLFLRGVLLSNEIPLQSVKQVAMSSVLPEATHALIGACHKYFSVEPFIIRSGVRTGLKIRYRNPLEVGADRIANAIAAVHHYPDRELVVAGFGTATTFCAIGPDKTYFGGVILPGIRISLEALVTRAAKLSSVEIAPVDHVLGRSTAECMQSGLYHGQIGMAREIISHIRNEAFQGRQPLVIGTGEFAGLFEPTDLIDVIRPQLVLEGLLLAHNMNS</sequence>
<feature type="binding site" evidence="16">
    <location>
        <begin position="6"/>
        <end position="13"/>
    </location>
    <ligand>
        <name>ATP</name>
        <dbReference type="ChEBI" id="CHEBI:30616"/>
    </ligand>
</feature>
<dbReference type="PANTHER" id="PTHR34265">
    <property type="entry name" value="TYPE III PANTOTHENATE KINASE"/>
    <property type="match status" value="1"/>
</dbReference>
<dbReference type="SUPFAM" id="SSF53067">
    <property type="entry name" value="Actin-like ATPase domain"/>
    <property type="match status" value="2"/>
</dbReference>
<evidence type="ECO:0000256" key="7">
    <source>
        <dbReference type="ARBA" id="ARBA00022490"/>
    </source>
</evidence>
<dbReference type="HAMAP" id="MF_01274">
    <property type="entry name" value="Pantothen_kinase_3"/>
    <property type="match status" value="1"/>
</dbReference>
<evidence type="ECO:0000313" key="17">
    <source>
        <dbReference type="EMBL" id="BBO73045.1"/>
    </source>
</evidence>